<dbReference type="AlphaFoldDB" id="A0A7H9AYH9"/>
<dbReference type="SMART" id="SM00320">
    <property type="entry name" value="WD40"/>
    <property type="match status" value="5"/>
</dbReference>
<name>A0A7H9AYH9_ZYGMR</name>
<dbReference type="EMBL" id="CP058605">
    <property type="protein sequence ID" value="QLG71217.1"/>
    <property type="molecule type" value="Genomic_DNA"/>
</dbReference>
<dbReference type="PANTHER" id="PTHR44090:SF1">
    <property type="entry name" value="SUPERKILLER COMPLEX PROTEIN 8"/>
    <property type="match status" value="1"/>
</dbReference>
<dbReference type="PROSITE" id="PS00678">
    <property type="entry name" value="WD_REPEATS_1"/>
    <property type="match status" value="1"/>
</dbReference>
<dbReference type="GO" id="GO:0032991">
    <property type="term" value="C:protein-containing complex"/>
    <property type="evidence" value="ECO:0007669"/>
    <property type="project" value="UniProtKB-ARBA"/>
</dbReference>
<evidence type="ECO:0000313" key="6">
    <source>
        <dbReference type="Proteomes" id="UP000509704"/>
    </source>
</evidence>
<dbReference type="Pfam" id="PF00400">
    <property type="entry name" value="WD40"/>
    <property type="match status" value="2"/>
</dbReference>
<evidence type="ECO:0000256" key="2">
    <source>
        <dbReference type="ARBA" id="ARBA00022737"/>
    </source>
</evidence>
<feature type="coiled-coil region" evidence="4">
    <location>
        <begin position="151"/>
        <end position="178"/>
    </location>
</feature>
<dbReference type="PROSITE" id="PS50294">
    <property type="entry name" value="WD_REPEATS_REGION"/>
    <property type="match status" value="1"/>
</dbReference>
<dbReference type="InterPro" id="IPR015943">
    <property type="entry name" value="WD40/YVTN_repeat-like_dom_sf"/>
</dbReference>
<dbReference type="GO" id="GO:0005634">
    <property type="term" value="C:nucleus"/>
    <property type="evidence" value="ECO:0007669"/>
    <property type="project" value="TreeGrafter"/>
</dbReference>
<dbReference type="Proteomes" id="UP000509704">
    <property type="component" value="Chromosome 2"/>
</dbReference>
<evidence type="ECO:0000313" key="5">
    <source>
        <dbReference type="EMBL" id="QLG71217.1"/>
    </source>
</evidence>
<evidence type="ECO:0000256" key="1">
    <source>
        <dbReference type="ARBA" id="ARBA00022574"/>
    </source>
</evidence>
<keyword evidence="6" id="KW-1185">Reference proteome</keyword>
<protein>
    <submittedName>
        <fullName evidence="5">Uncharacterized protein</fullName>
    </submittedName>
</protein>
<dbReference type="InterPro" id="IPR051510">
    <property type="entry name" value="SKI8"/>
</dbReference>
<dbReference type="OrthoDB" id="10251741at2759"/>
<dbReference type="PANTHER" id="PTHR44090">
    <property type="entry name" value="WD REPEAT-CONTAINING PROTEIN 61"/>
    <property type="match status" value="1"/>
</dbReference>
<sequence length="425" mass="47282">MSNVFISTANCGKAHDADIFGLSVCNPYTVTCSGDGSIKLWKNNLLDNELPRNNYIRQFVHKTGVHHVEVFHSVERGGNELCIIACVSFSGHIFFYNVDIESGDLNELNLLSPKEDKKSYWAIKWYKSDDSNICHRFAATDVKGSTYVWRFHPFEEELDEEQAQKEKMKREAKARRNGEYVPDKDAEIDSTFRSATVRPHLMLDAEIPAQKPAFATCIDISSSGLIATGFSNGNVVISQLRTLRPIHNFEAFGIQGIEQNSNTVRDVKFSPLGTILAVASDSGSYGCVTMYETEYGERIGSLTVPTHSNQATIGAFAHSGWVFGLSFNSTGEFLASCGYDSKVRVWDVKSRERVSTLNITASDIEEEQEILLEDEHGDSLKFPPVMAVKFINKGVRKGMGSDTNEGLCCVCMDRSVRWFREAGGA</sequence>
<keyword evidence="1 3" id="KW-0853">WD repeat</keyword>
<evidence type="ECO:0000256" key="3">
    <source>
        <dbReference type="PROSITE-ProRule" id="PRU00221"/>
    </source>
</evidence>
<accession>A0A7H9AYH9</accession>
<dbReference type="InterPro" id="IPR001680">
    <property type="entry name" value="WD40_rpt"/>
</dbReference>
<dbReference type="SUPFAM" id="SSF50978">
    <property type="entry name" value="WD40 repeat-like"/>
    <property type="match status" value="1"/>
</dbReference>
<dbReference type="PROSITE" id="PS50082">
    <property type="entry name" value="WD_REPEATS_2"/>
    <property type="match status" value="1"/>
</dbReference>
<dbReference type="InterPro" id="IPR036322">
    <property type="entry name" value="WD40_repeat_dom_sf"/>
</dbReference>
<reference evidence="5 6" key="1">
    <citation type="submission" date="2020-07" db="EMBL/GenBank/DDBJ databases">
        <title>The yeast mating-type switching endonuclease HO is a domesticated member of an unorthodox homing genetic element family.</title>
        <authorList>
            <person name="Coughlan A.Y."/>
            <person name="Lombardi L."/>
            <person name="Braun-Galleani S."/>
            <person name="Martos A.R."/>
            <person name="Galeote V."/>
            <person name="Bigey F."/>
            <person name="Dequin S."/>
            <person name="Byrne K.P."/>
            <person name="Wolfe K.H."/>
        </authorList>
    </citation>
    <scope>NUCLEOTIDE SEQUENCE [LARGE SCALE GENOMIC DNA]</scope>
    <source>
        <strain evidence="5 6">NRRL Y-6702</strain>
    </source>
</reference>
<keyword evidence="2" id="KW-0677">Repeat</keyword>
<dbReference type="RefSeq" id="XP_037142945.1">
    <property type="nucleotide sequence ID" value="XM_037287050.1"/>
</dbReference>
<keyword evidence="4" id="KW-0175">Coiled coil</keyword>
<dbReference type="InterPro" id="IPR019775">
    <property type="entry name" value="WD40_repeat_CS"/>
</dbReference>
<dbReference type="GeneID" id="59234878"/>
<evidence type="ECO:0000256" key="4">
    <source>
        <dbReference type="SAM" id="Coils"/>
    </source>
</evidence>
<organism evidence="5 6">
    <name type="scientific">Zygotorulaspora mrakii</name>
    <name type="common">Zygosaccharomyces mrakii</name>
    <dbReference type="NCBI Taxonomy" id="42260"/>
    <lineage>
        <taxon>Eukaryota</taxon>
        <taxon>Fungi</taxon>
        <taxon>Dikarya</taxon>
        <taxon>Ascomycota</taxon>
        <taxon>Saccharomycotina</taxon>
        <taxon>Saccharomycetes</taxon>
        <taxon>Saccharomycetales</taxon>
        <taxon>Saccharomycetaceae</taxon>
        <taxon>Zygotorulaspora</taxon>
    </lineage>
</organism>
<dbReference type="Gene3D" id="2.130.10.10">
    <property type="entry name" value="YVTN repeat-like/Quinoprotein amine dehydrogenase"/>
    <property type="match status" value="1"/>
</dbReference>
<proteinExistence type="predicted"/>
<dbReference type="KEGG" id="zmk:HG535_0B02560"/>
<gene>
    <name evidence="5" type="ORF">HG535_0B02560</name>
</gene>
<feature type="repeat" description="WD" evidence="3">
    <location>
        <begin position="315"/>
        <end position="356"/>
    </location>
</feature>